<dbReference type="Proteomes" id="UP001564408">
    <property type="component" value="Unassembled WGS sequence"/>
</dbReference>
<keyword evidence="1" id="KW-0479">Metal-binding</keyword>
<evidence type="ECO:0000313" key="6">
    <source>
        <dbReference type="Proteomes" id="UP001564408"/>
    </source>
</evidence>
<evidence type="ECO:0000256" key="1">
    <source>
        <dbReference type="ARBA" id="ARBA00022723"/>
    </source>
</evidence>
<dbReference type="EMBL" id="JBDKXB010000008">
    <property type="protein sequence ID" value="MEY6432419.1"/>
    <property type="molecule type" value="Genomic_DNA"/>
</dbReference>
<name>A0ABV4BD23_9GAMM</name>
<feature type="domain" description="4Fe-4S ferredoxin-type" evidence="4">
    <location>
        <begin position="3"/>
        <end position="33"/>
    </location>
</feature>
<comment type="caution">
    <text evidence="5">The sequence shown here is derived from an EMBL/GenBank/DDBJ whole genome shotgun (WGS) entry which is preliminary data.</text>
</comment>
<dbReference type="InterPro" id="IPR017896">
    <property type="entry name" value="4Fe4S_Fe-S-bd"/>
</dbReference>
<keyword evidence="2" id="KW-0408">Iron</keyword>
<reference evidence="5 6" key="1">
    <citation type="submission" date="2024-05" db="EMBL/GenBank/DDBJ databases">
        <title>Genome Sequence and Characterization of the New Strain Purple Sulfur Bacterium of Genus Thioalkalicoccus.</title>
        <authorList>
            <person name="Bryantseva I.A."/>
            <person name="Kyndt J.A."/>
            <person name="Imhoff J.F."/>
        </authorList>
    </citation>
    <scope>NUCLEOTIDE SEQUENCE [LARGE SCALE GENOMIC DNA]</scope>
    <source>
        <strain evidence="5 6">Um2</strain>
    </source>
</reference>
<dbReference type="Pfam" id="PF13237">
    <property type="entry name" value="Fer4_10"/>
    <property type="match status" value="1"/>
</dbReference>
<evidence type="ECO:0000256" key="2">
    <source>
        <dbReference type="ARBA" id="ARBA00023004"/>
    </source>
</evidence>
<dbReference type="Gene3D" id="3.30.70.20">
    <property type="match status" value="1"/>
</dbReference>
<accession>A0ABV4BD23</accession>
<protein>
    <submittedName>
        <fullName evidence="5">4Fe-4S dicluster domain-containing protein</fullName>
    </submittedName>
</protein>
<evidence type="ECO:0000259" key="4">
    <source>
        <dbReference type="PROSITE" id="PS51379"/>
    </source>
</evidence>
<dbReference type="SUPFAM" id="SSF54862">
    <property type="entry name" value="4Fe-4S ferredoxins"/>
    <property type="match status" value="1"/>
</dbReference>
<evidence type="ECO:0000313" key="5">
    <source>
        <dbReference type="EMBL" id="MEY6432419.1"/>
    </source>
</evidence>
<dbReference type="InterPro" id="IPR017900">
    <property type="entry name" value="4Fe4S_Fe_S_CS"/>
</dbReference>
<dbReference type="PROSITE" id="PS51379">
    <property type="entry name" value="4FE4S_FER_2"/>
    <property type="match status" value="2"/>
</dbReference>
<dbReference type="PROSITE" id="PS00198">
    <property type="entry name" value="4FE4S_FER_1"/>
    <property type="match status" value="1"/>
</dbReference>
<gene>
    <name evidence="5" type="ORF">ABC977_08390</name>
</gene>
<proteinExistence type="predicted"/>
<keyword evidence="6" id="KW-1185">Reference proteome</keyword>
<evidence type="ECO:0000256" key="3">
    <source>
        <dbReference type="ARBA" id="ARBA00023014"/>
    </source>
</evidence>
<sequence>MYAVARLDLETCNGCKICIQTCPEPNTIAFIPEQKKVRVIVEKCKGCGVCVVKCPKECLLLAEITMEETK</sequence>
<dbReference type="RefSeq" id="WP_369666806.1">
    <property type="nucleotide sequence ID" value="NZ_JBDKXB010000008.1"/>
</dbReference>
<organism evidence="5 6">
    <name type="scientific">Thioalkalicoccus limnaeus</name>
    <dbReference type="NCBI Taxonomy" id="120681"/>
    <lineage>
        <taxon>Bacteria</taxon>
        <taxon>Pseudomonadati</taxon>
        <taxon>Pseudomonadota</taxon>
        <taxon>Gammaproteobacteria</taxon>
        <taxon>Chromatiales</taxon>
        <taxon>Chromatiaceae</taxon>
        <taxon>Thioalkalicoccus</taxon>
    </lineage>
</organism>
<feature type="domain" description="4Fe-4S ferredoxin-type" evidence="4">
    <location>
        <begin position="35"/>
        <end position="64"/>
    </location>
</feature>
<keyword evidence="3" id="KW-0411">Iron-sulfur</keyword>